<organism evidence="3 4">
    <name type="scientific">Oopsacas minuta</name>
    <dbReference type="NCBI Taxonomy" id="111878"/>
    <lineage>
        <taxon>Eukaryota</taxon>
        <taxon>Metazoa</taxon>
        <taxon>Porifera</taxon>
        <taxon>Hexactinellida</taxon>
        <taxon>Hexasterophora</taxon>
        <taxon>Lyssacinosida</taxon>
        <taxon>Leucopsacidae</taxon>
        <taxon>Oopsacas</taxon>
    </lineage>
</organism>
<dbReference type="SUPFAM" id="SSF63829">
    <property type="entry name" value="Calcium-dependent phosphotriesterase"/>
    <property type="match status" value="1"/>
</dbReference>
<name>A0AAV7JJ32_9METZ</name>
<dbReference type="Pfam" id="PF01436">
    <property type="entry name" value="NHL"/>
    <property type="match status" value="1"/>
</dbReference>
<gene>
    <name evidence="3" type="ORF">LOD99_6973</name>
</gene>
<dbReference type="EMBL" id="JAKMXF010000324">
    <property type="protein sequence ID" value="KAI6648900.1"/>
    <property type="molecule type" value="Genomic_DNA"/>
</dbReference>
<dbReference type="PROSITE" id="PS51125">
    <property type="entry name" value="NHL"/>
    <property type="match status" value="1"/>
</dbReference>
<dbReference type="GO" id="GO:0061630">
    <property type="term" value="F:ubiquitin protein ligase activity"/>
    <property type="evidence" value="ECO:0007669"/>
    <property type="project" value="TreeGrafter"/>
</dbReference>
<dbReference type="PANTHER" id="PTHR24104:SF25">
    <property type="entry name" value="PROTEIN LIN-41"/>
    <property type="match status" value="1"/>
</dbReference>
<accession>A0AAV7JJ32</accession>
<dbReference type="Proteomes" id="UP001165289">
    <property type="component" value="Unassembled WGS sequence"/>
</dbReference>
<dbReference type="InterPro" id="IPR001258">
    <property type="entry name" value="NHL_repeat"/>
</dbReference>
<dbReference type="AlphaFoldDB" id="A0AAV7JJ32"/>
<dbReference type="CDD" id="cd05819">
    <property type="entry name" value="NHL"/>
    <property type="match status" value="1"/>
</dbReference>
<feature type="repeat" description="NHL" evidence="2">
    <location>
        <begin position="142"/>
        <end position="184"/>
    </location>
</feature>
<dbReference type="InterPro" id="IPR011042">
    <property type="entry name" value="6-blade_b-propeller_TolB-like"/>
</dbReference>
<keyword evidence="4" id="KW-1185">Reference proteome</keyword>
<dbReference type="InterPro" id="IPR050952">
    <property type="entry name" value="TRIM-NHL_E3_ligases"/>
</dbReference>
<proteinExistence type="predicted"/>
<dbReference type="GO" id="GO:0008270">
    <property type="term" value="F:zinc ion binding"/>
    <property type="evidence" value="ECO:0007669"/>
    <property type="project" value="UniProtKB-KW"/>
</dbReference>
<dbReference type="PANTHER" id="PTHR24104">
    <property type="entry name" value="E3 UBIQUITIN-PROTEIN LIGASE NHLRC1-RELATED"/>
    <property type="match status" value="1"/>
</dbReference>
<protein>
    <submittedName>
        <fullName evidence="3">Tripartite motif-containing protein</fullName>
    </submittedName>
</protein>
<evidence type="ECO:0000313" key="4">
    <source>
        <dbReference type="Proteomes" id="UP001165289"/>
    </source>
</evidence>
<evidence type="ECO:0000256" key="2">
    <source>
        <dbReference type="PROSITE-ProRule" id="PRU00504"/>
    </source>
</evidence>
<evidence type="ECO:0000313" key="3">
    <source>
        <dbReference type="EMBL" id="KAI6648900.1"/>
    </source>
</evidence>
<reference evidence="3 4" key="1">
    <citation type="journal article" date="2023" name="BMC Biol.">
        <title>The compact genome of the sponge Oopsacas minuta (Hexactinellida) is lacking key metazoan core genes.</title>
        <authorList>
            <person name="Santini S."/>
            <person name="Schenkelaars Q."/>
            <person name="Jourda C."/>
            <person name="Duchesne M."/>
            <person name="Belahbib H."/>
            <person name="Rocher C."/>
            <person name="Selva M."/>
            <person name="Riesgo A."/>
            <person name="Vervoort M."/>
            <person name="Leys S.P."/>
            <person name="Kodjabachian L."/>
            <person name="Le Bivic A."/>
            <person name="Borchiellini C."/>
            <person name="Claverie J.M."/>
            <person name="Renard E."/>
        </authorList>
    </citation>
    <scope>NUCLEOTIDE SEQUENCE [LARGE SCALE GENOMIC DNA]</scope>
    <source>
        <strain evidence="3">SPO-2</strain>
    </source>
</reference>
<dbReference type="Gene3D" id="2.120.10.30">
    <property type="entry name" value="TolB, C-terminal domain"/>
    <property type="match status" value="1"/>
</dbReference>
<keyword evidence="1" id="KW-0677">Repeat</keyword>
<sequence length="399" mass="45270">MAAVFNVGQKLEDLKMEIIRTFDELYQYLSDRRDSLLSRLAKMKEGHDGKNVELEAAIKQLRISKDQILATMTSNLVGGLLDTVKQTLDRNIELKIAEKVKVDNLEFIEFRCYSDKIRKTINEIDLFEIIPEYVRRENPILKVCERGRGNGELTNPKGIAVDSASNELYICDKSNCRIQVLTTEGKYLRSFGTDHLKEPRSICLSKEEVFVTDKAKESIVKFSLAGQFLKETGSRGITKGRFTSITGLRHEAGLIYVCDFGIQRIQIFDSNLNFIKQFGYGELKAPTDITVLSDTIYILSQNNNSIHCYNRDCTLQNIIQLTGQDQPMPAAIFFTIDKKGNFLITNTADDIRIFSPQGVMKHILGRGHLYNLMGIVLDNSDNIICVNYGIEGPDCFQKY</sequence>
<dbReference type="GO" id="GO:0043161">
    <property type="term" value="P:proteasome-mediated ubiquitin-dependent protein catabolic process"/>
    <property type="evidence" value="ECO:0007669"/>
    <property type="project" value="TreeGrafter"/>
</dbReference>
<comment type="caution">
    <text evidence="3">The sequence shown here is derived from an EMBL/GenBank/DDBJ whole genome shotgun (WGS) entry which is preliminary data.</text>
</comment>
<dbReference type="GO" id="GO:0000209">
    <property type="term" value="P:protein polyubiquitination"/>
    <property type="evidence" value="ECO:0007669"/>
    <property type="project" value="TreeGrafter"/>
</dbReference>
<evidence type="ECO:0000256" key="1">
    <source>
        <dbReference type="ARBA" id="ARBA00022737"/>
    </source>
</evidence>